<dbReference type="GO" id="GO:0160140">
    <property type="term" value="F:23S rRNA pseudouridine(1911/1915/1917) synthase activity"/>
    <property type="evidence" value="ECO:0007669"/>
    <property type="project" value="UniProtKB-EC"/>
</dbReference>
<dbReference type="FunFam" id="3.30.2350.10:FF:000006">
    <property type="entry name" value="Pseudouridine synthase"/>
    <property type="match status" value="1"/>
</dbReference>
<evidence type="ECO:0000256" key="8">
    <source>
        <dbReference type="RuleBase" id="RU362028"/>
    </source>
</evidence>
<comment type="similarity">
    <text evidence="1 8">Belongs to the pseudouridine synthase RluA family.</text>
</comment>
<dbReference type="InterPro" id="IPR036986">
    <property type="entry name" value="S4_RNA-bd_sf"/>
</dbReference>
<name>A0A9W6MW29_9HYPH</name>
<dbReference type="SUPFAM" id="SSF55174">
    <property type="entry name" value="Alpha-L RNA-binding motif"/>
    <property type="match status" value="1"/>
</dbReference>
<reference evidence="10" key="1">
    <citation type="journal article" date="2014" name="Int. J. Syst. Evol. Microbiol.">
        <title>Complete genome sequence of Corynebacterium casei LMG S-19264T (=DSM 44701T), isolated from a smear-ripened cheese.</title>
        <authorList>
            <consortium name="US DOE Joint Genome Institute (JGI-PGF)"/>
            <person name="Walter F."/>
            <person name="Albersmeier A."/>
            <person name="Kalinowski J."/>
            <person name="Ruckert C."/>
        </authorList>
    </citation>
    <scope>NUCLEOTIDE SEQUENCE</scope>
    <source>
        <strain evidence="10">VKM B-2347</strain>
    </source>
</reference>
<dbReference type="Gene3D" id="3.10.290.10">
    <property type="entry name" value="RNA-binding S4 domain"/>
    <property type="match status" value="1"/>
</dbReference>
<accession>A0A9W6MW29</accession>
<dbReference type="InterPro" id="IPR020103">
    <property type="entry name" value="PsdUridine_synth_cat_dom_sf"/>
</dbReference>
<dbReference type="GO" id="GO:0003723">
    <property type="term" value="F:RNA binding"/>
    <property type="evidence" value="ECO:0007669"/>
    <property type="project" value="UniProtKB-KW"/>
</dbReference>
<sequence length="336" mass="35557">MSLPSSEPAADTGRLRVVAAGADDVGERLDRFLASRLPELSRARIQALMRQGAVRSGGRTLEDPSAKVNAGEIVLELPEPTPAEPKGEDIPLVVVYEDDDLIVVDKPAGLVVHPAAGHADGTLVNALIAHCGASLSGVGGVARPGIVHRLDKDTSGLLVVAKNDAAHRSLSAQFADHGRTGPLVRAYLAFVWGAPDRPRGTVDAPLARSVKNREKIAVTASGREAITHWETLERFDSAHASLLECRLETGRTHQIRVHLAHIGHPLIGDEVYGASHRTKASRLGEGAAGALAALGRQALHAAELGFAHPRTAETLLFESPLPPEMDDLLTAFRANP</sequence>
<keyword evidence="2 7" id="KW-0694">RNA-binding</keyword>
<evidence type="ECO:0000313" key="10">
    <source>
        <dbReference type="EMBL" id="GLK68546.1"/>
    </source>
</evidence>
<evidence type="ECO:0000256" key="6">
    <source>
        <dbReference type="PIRSR" id="PIRSR606225-1"/>
    </source>
</evidence>
<dbReference type="InterPro" id="IPR006145">
    <property type="entry name" value="PsdUridine_synth_RsuA/RluA"/>
</dbReference>
<dbReference type="NCBIfam" id="TIGR00005">
    <property type="entry name" value="rluA_subfam"/>
    <property type="match status" value="1"/>
</dbReference>
<dbReference type="EC" id="5.4.99.-" evidence="8"/>
<evidence type="ECO:0000256" key="2">
    <source>
        <dbReference type="ARBA" id="ARBA00022884"/>
    </source>
</evidence>
<dbReference type="AlphaFoldDB" id="A0A9W6MW29"/>
<dbReference type="SUPFAM" id="SSF55120">
    <property type="entry name" value="Pseudouridine synthase"/>
    <property type="match status" value="1"/>
</dbReference>
<dbReference type="PROSITE" id="PS50889">
    <property type="entry name" value="S4"/>
    <property type="match status" value="1"/>
</dbReference>
<keyword evidence="11" id="KW-1185">Reference proteome</keyword>
<protein>
    <recommendedName>
        <fullName evidence="8">Pseudouridine synthase</fullName>
        <ecNumber evidence="8">5.4.99.-</ecNumber>
    </recommendedName>
</protein>
<dbReference type="RefSeq" id="WP_271168779.1">
    <property type="nucleotide sequence ID" value="NZ_BSFI01000008.1"/>
</dbReference>
<dbReference type="Gene3D" id="3.30.2350.10">
    <property type="entry name" value="Pseudouridine synthase"/>
    <property type="match status" value="1"/>
</dbReference>
<comment type="caution">
    <text evidence="10">The sequence shown here is derived from an EMBL/GenBank/DDBJ whole genome shotgun (WGS) entry which is preliminary data.</text>
</comment>
<organism evidence="10 11">
    <name type="scientific">Hansschlegelia plantiphila</name>
    <dbReference type="NCBI Taxonomy" id="374655"/>
    <lineage>
        <taxon>Bacteria</taxon>
        <taxon>Pseudomonadati</taxon>
        <taxon>Pseudomonadota</taxon>
        <taxon>Alphaproteobacteria</taxon>
        <taxon>Hyphomicrobiales</taxon>
        <taxon>Methylopilaceae</taxon>
        <taxon>Hansschlegelia</taxon>
    </lineage>
</organism>
<dbReference type="PANTHER" id="PTHR21600:SF44">
    <property type="entry name" value="RIBOSOMAL LARGE SUBUNIT PSEUDOURIDINE SYNTHASE D"/>
    <property type="match status" value="1"/>
</dbReference>
<dbReference type="CDD" id="cd02869">
    <property type="entry name" value="PseudoU_synth_RluA_like"/>
    <property type="match status" value="1"/>
</dbReference>
<dbReference type="Proteomes" id="UP001143372">
    <property type="component" value="Unassembled WGS sequence"/>
</dbReference>
<dbReference type="CDD" id="cd00165">
    <property type="entry name" value="S4"/>
    <property type="match status" value="1"/>
</dbReference>
<dbReference type="InterPro" id="IPR050188">
    <property type="entry name" value="RluA_PseudoU_synthase"/>
</dbReference>
<comment type="function">
    <text evidence="5">Responsible for synthesis of pseudouridine from uracil at positions 1911, 1915 and 1917 in 23S ribosomal RNA.</text>
</comment>
<evidence type="ECO:0000259" key="9">
    <source>
        <dbReference type="SMART" id="SM00363"/>
    </source>
</evidence>
<evidence type="ECO:0000256" key="5">
    <source>
        <dbReference type="ARBA" id="ARBA00056072"/>
    </source>
</evidence>
<proteinExistence type="inferred from homology"/>
<comment type="catalytic activity">
    <reaction evidence="8">
        <text>a uridine in RNA = a pseudouridine in RNA</text>
        <dbReference type="Rhea" id="RHEA:48348"/>
        <dbReference type="Rhea" id="RHEA-COMP:12068"/>
        <dbReference type="Rhea" id="RHEA-COMP:12069"/>
        <dbReference type="ChEBI" id="CHEBI:65314"/>
        <dbReference type="ChEBI" id="CHEBI:65315"/>
    </reaction>
</comment>
<dbReference type="InterPro" id="IPR006225">
    <property type="entry name" value="PsdUridine_synth_RluC/D"/>
</dbReference>
<dbReference type="InterPro" id="IPR002942">
    <property type="entry name" value="S4_RNA-bd"/>
</dbReference>
<evidence type="ECO:0000313" key="11">
    <source>
        <dbReference type="Proteomes" id="UP001143372"/>
    </source>
</evidence>
<evidence type="ECO:0000256" key="3">
    <source>
        <dbReference type="ARBA" id="ARBA00023235"/>
    </source>
</evidence>
<dbReference type="PANTHER" id="PTHR21600">
    <property type="entry name" value="MITOCHONDRIAL RNA PSEUDOURIDINE SYNTHASE"/>
    <property type="match status" value="1"/>
</dbReference>
<dbReference type="Pfam" id="PF01479">
    <property type="entry name" value="S4"/>
    <property type="match status" value="1"/>
</dbReference>
<evidence type="ECO:0000256" key="4">
    <source>
        <dbReference type="ARBA" id="ARBA00036882"/>
    </source>
</evidence>
<evidence type="ECO:0000256" key="1">
    <source>
        <dbReference type="ARBA" id="ARBA00010876"/>
    </source>
</evidence>
<dbReference type="Pfam" id="PF00849">
    <property type="entry name" value="PseudoU_synth_2"/>
    <property type="match status" value="1"/>
</dbReference>
<evidence type="ECO:0000256" key="7">
    <source>
        <dbReference type="PROSITE-ProRule" id="PRU00182"/>
    </source>
</evidence>
<dbReference type="InterPro" id="IPR006224">
    <property type="entry name" value="PsdUridine_synth_RluA-like_CS"/>
</dbReference>
<dbReference type="EMBL" id="BSFI01000008">
    <property type="protein sequence ID" value="GLK68546.1"/>
    <property type="molecule type" value="Genomic_DNA"/>
</dbReference>
<gene>
    <name evidence="10" type="ORF">GCM10008179_21840</name>
</gene>
<keyword evidence="3 8" id="KW-0413">Isomerase</keyword>
<feature type="domain" description="RNA-binding S4" evidence="9">
    <location>
        <begin position="27"/>
        <end position="91"/>
    </location>
</feature>
<dbReference type="GO" id="GO:0000455">
    <property type="term" value="P:enzyme-directed rRNA pseudouridine synthesis"/>
    <property type="evidence" value="ECO:0007669"/>
    <property type="project" value="TreeGrafter"/>
</dbReference>
<dbReference type="PROSITE" id="PS01129">
    <property type="entry name" value="PSI_RLU"/>
    <property type="match status" value="1"/>
</dbReference>
<comment type="catalytic activity">
    <reaction evidence="4">
        <text>uridine(1911/1915/1917) in 23S rRNA = pseudouridine(1911/1915/1917) in 23S rRNA</text>
        <dbReference type="Rhea" id="RHEA:42524"/>
        <dbReference type="Rhea" id="RHEA-COMP:10097"/>
        <dbReference type="Rhea" id="RHEA-COMP:10098"/>
        <dbReference type="ChEBI" id="CHEBI:65314"/>
        <dbReference type="ChEBI" id="CHEBI:65315"/>
        <dbReference type="EC" id="5.4.99.23"/>
    </reaction>
</comment>
<reference evidence="10" key="2">
    <citation type="submission" date="2023-01" db="EMBL/GenBank/DDBJ databases">
        <authorList>
            <person name="Sun Q."/>
            <person name="Evtushenko L."/>
        </authorList>
    </citation>
    <scope>NUCLEOTIDE SEQUENCE</scope>
    <source>
        <strain evidence="10">VKM B-2347</strain>
    </source>
</reference>
<feature type="active site" evidence="6">
    <location>
        <position position="151"/>
    </location>
</feature>
<dbReference type="SMART" id="SM00363">
    <property type="entry name" value="S4"/>
    <property type="match status" value="1"/>
</dbReference>